<dbReference type="InterPro" id="IPR001048">
    <property type="entry name" value="Asp/Glu/Uridylate_kinase"/>
</dbReference>
<dbReference type="Pfam" id="PF00696">
    <property type="entry name" value="AA_kinase"/>
    <property type="match status" value="1"/>
</dbReference>
<feature type="site" description="Transition state stabilizer" evidence="9">
    <location>
        <position position="7"/>
    </location>
</feature>
<comment type="similarity">
    <text evidence="9">Belongs to the acetylglutamate kinase family. ArgB subfamily.</text>
</comment>
<evidence type="ECO:0000256" key="2">
    <source>
        <dbReference type="ARBA" id="ARBA00022571"/>
    </source>
</evidence>
<keyword evidence="3 9" id="KW-0028">Amino-acid biosynthesis</keyword>
<keyword evidence="7 9" id="KW-0067">ATP-binding</keyword>
<comment type="caution">
    <text evidence="11">The sequence shown here is derived from an EMBL/GenBank/DDBJ whole genome shotgun (WGS) entry which is preliminary data.</text>
</comment>
<dbReference type="InterPro" id="IPR037528">
    <property type="entry name" value="ArgB"/>
</dbReference>
<dbReference type="PANTHER" id="PTHR23342">
    <property type="entry name" value="N-ACETYLGLUTAMATE SYNTHASE"/>
    <property type="match status" value="1"/>
</dbReference>
<comment type="caution">
    <text evidence="9">Lacks conserved residue(s) required for the propagation of feature annotation.</text>
</comment>
<dbReference type="CDD" id="cd04238">
    <property type="entry name" value="AAK_NAGK-like"/>
    <property type="match status" value="1"/>
</dbReference>
<keyword evidence="9" id="KW-0963">Cytoplasm</keyword>
<name>A0A0M2P504_STACC</name>
<comment type="function">
    <text evidence="9">Catalyzes the ATP-dependent phosphorylation of N-acetyl-L-glutamate.</text>
</comment>
<dbReference type="EC" id="2.7.2.8" evidence="9"/>
<dbReference type="PATRIC" id="fig|74704.6.peg.1311"/>
<reference evidence="11 12" key="1">
    <citation type="submission" date="2015-03" db="EMBL/GenBank/DDBJ databases">
        <title>Genome Assembly of Staphylococcus cohnii subsp. cohnii strain G22B2.</title>
        <authorList>
            <person name="Nair G."/>
            <person name="Kaur G."/>
            <person name="Khatri I."/>
            <person name="Singh N.K."/>
            <person name="Sathyabama S."/>
            <person name="Maurya S.K."/>
            <person name="Subramanian S."/>
            <person name="Agrewala J.N."/>
            <person name="Mayilraj S."/>
        </authorList>
    </citation>
    <scope>NUCLEOTIDE SEQUENCE [LARGE SCALE GENOMIC DNA]</scope>
    <source>
        <strain evidence="11 12">G22B2</strain>
    </source>
</reference>
<evidence type="ECO:0000256" key="4">
    <source>
        <dbReference type="ARBA" id="ARBA00022679"/>
    </source>
</evidence>
<accession>A0A0M2P504</accession>
<dbReference type="Proteomes" id="UP000034455">
    <property type="component" value="Unassembled WGS sequence"/>
</dbReference>
<dbReference type="SUPFAM" id="SSF53633">
    <property type="entry name" value="Carbamate kinase-like"/>
    <property type="match status" value="1"/>
</dbReference>
<keyword evidence="2 9" id="KW-0055">Arginine biosynthesis</keyword>
<dbReference type="PANTHER" id="PTHR23342:SF0">
    <property type="entry name" value="N-ACETYLGLUTAMATE SYNTHASE, MITOCHONDRIAL"/>
    <property type="match status" value="1"/>
</dbReference>
<dbReference type="GO" id="GO:0042450">
    <property type="term" value="P:L-arginine biosynthetic process via ornithine"/>
    <property type="evidence" value="ECO:0007669"/>
    <property type="project" value="UniProtKB-UniRule"/>
</dbReference>
<dbReference type="GO" id="GO:0005737">
    <property type="term" value="C:cytoplasm"/>
    <property type="evidence" value="ECO:0007669"/>
    <property type="project" value="UniProtKB-SubCell"/>
</dbReference>
<comment type="catalytic activity">
    <reaction evidence="8 9">
        <text>N-acetyl-L-glutamate + ATP = N-acetyl-L-glutamyl 5-phosphate + ADP</text>
        <dbReference type="Rhea" id="RHEA:14629"/>
        <dbReference type="ChEBI" id="CHEBI:30616"/>
        <dbReference type="ChEBI" id="CHEBI:44337"/>
        <dbReference type="ChEBI" id="CHEBI:57936"/>
        <dbReference type="ChEBI" id="CHEBI:456216"/>
        <dbReference type="EC" id="2.7.2.8"/>
    </reaction>
</comment>
<dbReference type="UniPathway" id="UPA00068">
    <property type="reaction ID" value="UER00107"/>
</dbReference>
<organism evidence="11 12">
    <name type="scientific">Staphylococcus cohnii subsp. cohnii</name>
    <dbReference type="NCBI Taxonomy" id="74704"/>
    <lineage>
        <taxon>Bacteria</taxon>
        <taxon>Bacillati</taxon>
        <taxon>Bacillota</taxon>
        <taxon>Bacilli</taxon>
        <taxon>Bacillales</taxon>
        <taxon>Staphylococcaceae</taxon>
        <taxon>Staphylococcus</taxon>
        <taxon>Staphylococcus cohnii species complex</taxon>
    </lineage>
</organism>
<dbReference type="EMBL" id="LAKJ01000002">
    <property type="protein sequence ID" value="KKI65320.1"/>
    <property type="molecule type" value="Genomic_DNA"/>
</dbReference>
<protein>
    <recommendedName>
        <fullName evidence="9">Acetylglutamate kinase</fullName>
        <ecNumber evidence="9">2.7.2.8</ecNumber>
    </recommendedName>
    <alternativeName>
        <fullName evidence="9">N-acetyl-L-glutamate 5-phosphotransferase</fullName>
    </alternativeName>
    <alternativeName>
        <fullName evidence="9">NAG kinase</fullName>
        <shortName evidence="9">NAGK</shortName>
    </alternativeName>
</protein>
<dbReference type="HAMAP" id="MF_00082">
    <property type="entry name" value="ArgB"/>
    <property type="match status" value="1"/>
</dbReference>
<gene>
    <name evidence="9" type="primary">argB</name>
    <name evidence="11" type="ORF">UF66_1277</name>
</gene>
<keyword evidence="4 9" id="KW-0808">Transferase</keyword>
<evidence type="ECO:0000256" key="8">
    <source>
        <dbReference type="ARBA" id="ARBA00048141"/>
    </source>
</evidence>
<dbReference type="NCBIfam" id="TIGR00761">
    <property type="entry name" value="argB"/>
    <property type="match status" value="1"/>
</dbReference>
<dbReference type="AlphaFoldDB" id="A0A0M2P504"/>
<evidence type="ECO:0000256" key="6">
    <source>
        <dbReference type="ARBA" id="ARBA00022777"/>
    </source>
</evidence>
<keyword evidence="5 9" id="KW-0547">Nucleotide-binding</keyword>
<dbReference type="InterPro" id="IPR004662">
    <property type="entry name" value="AcgluKinase_fam"/>
</dbReference>
<dbReference type="Gene3D" id="3.40.1160.10">
    <property type="entry name" value="Acetylglutamate kinase-like"/>
    <property type="match status" value="1"/>
</dbReference>
<keyword evidence="6 9" id="KW-0418">Kinase</keyword>
<comment type="subcellular location">
    <subcellularLocation>
        <location evidence="9">Cytoplasm</location>
    </subcellularLocation>
</comment>
<evidence type="ECO:0000256" key="5">
    <source>
        <dbReference type="ARBA" id="ARBA00022741"/>
    </source>
</evidence>
<feature type="binding site" evidence="9">
    <location>
        <begin position="40"/>
        <end position="41"/>
    </location>
    <ligand>
        <name>substrate</name>
    </ligand>
</feature>
<sequence>MDYIVIKIGGSTLTDMHDSTIEDIIALKNQGYNPIIVHGGGPFINQSLELQKVDSKFKDGLRVTTDDVLSVTTQTLIGQVNPSLVNKINQFGVQSIGMNSIDAQLFDIKPLDLKYGFVGEPIHIDTSVIATLTQSFLPVIASIGANQTTSQVYYVNADTLAYKLAQALHAPIYLLSDIPGVLINEKVQPSLNAKNIETYIEQKLIYGGMIPKVQDAVKAIEMGCQKVVIAAGNETHIIQKLQHGHNVGTTIRK</sequence>
<dbReference type="GO" id="GO:0003991">
    <property type="term" value="F:acetylglutamate kinase activity"/>
    <property type="evidence" value="ECO:0007669"/>
    <property type="project" value="UniProtKB-UniRule"/>
</dbReference>
<evidence type="ECO:0000256" key="1">
    <source>
        <dbReference type="ARBA" id="ARBA00004828"/>
    </source>
</evidence>
<evidence type="ECO:0000256" key="3">
    <source>
        <dbReference type="ARBA" id="ARBA00022605"/>
    </source>
</evidence>
<evidence type="ECO:0000256" key="9">
    <source>
        <dbReference type="HAMAP-Rule" id="MF_00082"/>
    </source>
</evidence>
<proteinExistence type="inferred from homology"/>
<evidence type="ECO:0000313" key="11">
    <source>
        <dbReference type="EMBL" id="KKI65320.1"/>
    </source>
</evidence>
<feature type="site" description="Transition state stabilizer" evidence="9">
    <location>
        <position position="212"/>
    </location>
</feature>
<dbReference type="InterPro" id="IPR036393">
    <property type="entry name" value="AceGlu_kinase-like_sf"/>
</dbReference>
<comment type="pathway">
    <text evidence="1 9">Amino-acid biosynthesis; L-arginine biosynthesis; N(2)-acetyl-L-ornithine from L-glutamate: step 2/4.</text>
</comment>
<dbReference type="RefSeq" id="WP_019469030.1">
    <property type="nucleotide sequence ID" value="NZ_LAKJ01000002.1"/>
</dbReference>
<feature type="domain" description="Aspartate/glutamate/uridylate kinase" evidence="10">
    <location>
        <begin position="3"/>
        <end position="230"/>
    </location>
</feature>
<evidence type="ECO:0000256" key="7">
    <source>
        <dbReference type="ARBA" id="ARBA00022840"/>
    </source>
</evidence>
<feature type="binding site" evidence="9">
    <location>
        <position position="62"/>
    </location>
    <ligand>
        <name>substrate</name>
    </ligand>
</feature>
<evidence type="ECO:0000313" key="12">
    <source>
        <dbReference type="Proteomes" id="UP000034455"/>
    </source>
</evidence>
<evidence type="ECO:0000259" key="10">
    <source>
        <dbReference type="Pfam" id="PF00696"/>
    </source>
</evidence>
<dbReference type="GO" id="GO:0005524">
    <property type="term" value="F:ATP binding"/>
    <property type="evidence" value="ECO:0007669"/>
    <property type="project" value="UniProtKB-UniRule"/>
</dbReference>
<dbReference type="PIRSF" id="PIRSF000728">
    <property type="entry name" value="NAGK"/>
    <property type="match status" value="1"/>
</dbReference>